<feature type="transmembrane region" description="Helical" evidence="8">
    <location>
        <begin position="78"/>
        <end position="97"/>
    </location>
</feature>
<organism evidence="10 11">
    <name type="scientific">Magnusiomyces paraingens</name>
    <dbReference type="NCBI Taxonomy" id="2606893"/>
    <lineage>
        <taxon>Eukaryota</taxon>
        <taxon>Fungi</taxon>
        <taxon>Dikarya</taxon>
        <taxon>Ascomycota</taxon>
        <taxon>Saccharomycotina</taxon>
        <taxon>Dipodascomycetes</taxon>
        <taxon>Dipodascales</taxon>
        <taxon>Dipodascaceae</taxon>
        <taxon>Magnusiomyces</taxon>
    </lineage>
</organism>
<dbReference type="InterPro" id="IPR004762">
    <property type="entry name" value="Amino_acid_permease_fungi"/>
</dbReference>
<evidence type="ECO:0000259" key="9">
    <source>
        <dbReference type="Pfam" id="PF00324"/>
    </source>
</evidence>
<name>A0A5E8BYS6_9ASCO</name>
<evidence type="ECO:0000256" key="2">
    <source>
        <dbReference type="ARBA" id="ARBA00006983"/>
    </source>
</evidence>
<dbReference type="EMBL" id="CABVLU010000003">
    <property type="protein sequence ID" value="VVT54727.1"/>
    <property type="molecule type" value="Genomic_DNA"/>
</dbReference>
<dbReference type="Proteomes" id="UP000398389">
    <property type="component" value="Unassembled WGS sequence"/>
</dbReference>
<feature type="transmembrane region" description="Helical" evidence="8">
    <location>
        <begin position="103"/>
        <end position="120"/>
    </location>
</feature>
<keyword evidence="4 8" id="KW-0812">Transmembrane</keyword>
<sequence length="572" mass="62758">MSEYKKTSFEKAYEVTDSTAQTASATTTTNYPPEYDAFSTDAEKGVTLNMTSPDGVAVSGDVSQGEVKRQLKQRHVSMIALGGTIGTGLFIGTGSAISDAGPVGSLIAYIFMATVVYSLAQSIGEMATFIPITGSFTVFCSRFVSPALGASIGWLYWFSWAITFAIELSIVGQVIEFWTFAVPLAAWIGIFFVIFTSLNFFPVKIYGEIEFWAASIKVIAVVGWLIYALCMVCGAGKTGPVGFRYWRHPGPWGPGILSSNKNTARFLGWLSALINAAFTFQGTELVGITAGESANPRKTVPRAINRVFFRIVVFFIGSIFFMGLLVPYNDPLLSSDTSYVSSSPFIIAIVNSGTKVLDHIFNAVILTTILSAGNSNVYIGSRLLFALGSSGVAPKFFTWTSKGGVPYIGVICTALIGLLGFLSVSEGSTTAFNWLVNISTVAGLLAWAAISFSHIRFMKALEYHGIDRKDLPFTMKGGKWYAWYACISVICVIIIQGFTSFWDFNASDFMTAYISLFIFIAFYLIFQFIIFRGPLLHSPENIDIFTGRREEELVIIEKENMNLWEKILEFLF</sequence>
<keyword evidence="11" id="KW-1185">Reference proteome</keyword>
<gene>
    <name evidence="10" type="ORF">SAPINGB_P004221</name>
</gene>
<dbReference type="FunFam" id="1.20.1740.10:FF:000006">
    <property type="entry name" value="General amino acid permease"/>
    <property type="match status" value="1"/>
</dbReference>
<evidence type="ECO:0000313" key="11">
    <source>
        <dbReference type="Proteomes" id="UP000398389"/>
    </source>
</evidence>
<comment type="similarity">
    <text evidence="2">Belongs to the amino acid-polyamine-organocation (APC) superfamily. YAT (TC 2.A.3.10) family.</text>
</comment>
<reference evidence="10 11" key="1">
    <citation type="submission" date="2019-09" db="EMBL/GenBank/DDBJ databases">
        <authorList>
            <person name="Brejova B."/>
        </authorList>
    </citation>
    <scope>NUCLEOTIDE SEQUENCE [LARGE SCALE GENOMIC DNA]</scope>
</reference>
<dbReference type="InterPro" id="IPR004841">
    <property type="entry name" value="AA-permease/SLC12A_dom"/>
</dbReference>
<dbReference type="Pfam" id="PF00324">
    <property type="entry name" value="AA_permease"/>
    <property type="match status" value="1"/>
</dbReference>
<evidence type="ECO:0000256" key="6">
    <source>
        <dbReference type="ARBA" id="ARBA00022989"/>
    </source>
</evidence>
<dbReference type="AlphaFoldDB" id="A0A5E8BYS6"/>
<dbReference type="GeneID" id="43583036"/>
<dbReference type="PANTHER" id="PTHR43341:SF4">
    <property type="entry name" value="ARGININE PERMEASE CAN1-RELATED"/>
    <property type="match status" value="1"/>
</dbReference>
<dbReference type="PANTHER" id="PTHR43341">
    <property type="entry name" value="AMINO ACID PERMEASE"/>
    <property type="match status" value="1"/>
</dbReference>
<evidence type="ECO:0000256" key="4">
    <source>
        <dbReference type="ARBA" id="ARBA00022692"/>
    </source>
</evidence>
<feature type="transmembrane region" description="Helical" evidence="8">
    <location>
        <begin position="184"/>
        <end position="205"/>
    </location>
</feature>
<evidence type="ECO:0000256" key="7">
    <source>
        <dbReference type="ARBA" id="ARBA00023136"/>
    </source>
</evidence>
<protein>
    <recommendedName>
        <fullName evidence="9">Amino acid permease/ SLC12A domain-containing protein</fullName>
    </recommendedName>
</protein>
<feature type="transmembrane region" description="Helical" evidence="8">
    <location>
        <begin position="405"/>
        <end position="425"/>
    </location>
</feature>
<dbReference type="Gene3D" id="1.20.1740.10">
    <property type="entry name" value="Amino acid/polyamine transporter I"/>
    <property type="match status" value="1"/>
</dbReference>
<feature type="transmembrane region" description="Helical" evidence="8">
    <location>
        <begin position="307"/>
        <end position="328"/>
    </location>
</feature>
<dbReference type="GO" id="GO:0016020">
    <property type="term" value="C:membrane"/>
    <property type="evidence" value="ECO:0007669"/>
    <property type="project" value="UniProtKB-SubCell"/>
</dbReference>
<feature type="domain" description="Amino acid permease/ SLC12A" evidence="9">
    <location>
        <begin position="75"/>
        <end position="530"/>
    </location>
</feature>
<dbReference type="InterPro" id="IPR050524">
    <property type="entry name" value="APC_YAT"/>
</dbReference>
<dbReference type="GO" id="GO:0015171">
    <property type="term" value="F:amino acid transmembrane transporter activity"/>
    <property type="evidence" value="ECO:0007669"/>
    <property type="project" value="TreeGrafter"/>
</dbReference>
<keyword evidence="7 8" id="KW-0472">Membrane</keyword>
<feature type="transmembrane region" description="Helical" evidence="8">
    <location>
        <begin position="211"/>
        <end position="235"/>
    </location>
</feature>
<evidence type="ECO:0000313" key="10">
    <source>
        <dbReference type="EMBL" id="VVT54727.1"/>
    </source>
</evidence>
<feature type="transmembrane region" description="Helical" evidence="8">
    <location>
        <begin position="510"/>
        <end position="531"/>
    </location>
</feature>
<keyword evidence="6 8" id="KW-1133">Transmembrane helix</keyword>
<dbReference type="PIRSF" id="PIRSF006060">
    <property type="entry name" value="AA_transporter"/>
    <property type="match status" value="1"/>
</dbReference>
<accession>A0A5E8BYS6</accession>
<evidence type="ECO:0000256" key="5">
    <source>
        <dbReference type="ARBA" id="ARBA00022970"/>
    </source>
</evidence>
<feature type="transmembrane region" description="Helical" evidence="8">
    <location>
        <begin position="480"/>
        <end position="498"/>
    </location>
</feature>
<keyword evidence="3" id="KW-0813">Transport</keyword>
<evidence type="ECO:0000256" key="3">
    <source>
        <dbReference type="ARBA" id="ARBA00022448"/>
    </source>
</evidence>
<evidence type="ECO:0000256" key="8">
    <source>
        <dbReference type="SAM" id="Phobius"/>
    </source>
</evidence>
<dbReference type="NCBIfam" id="TIGR00913">
    <property type="entry name" value="2A0310"/>
    <property type="match status" value="1"/>
</dbReference>
<dbReference type="PROSITE" id="PS00218">
    <property type="entry name" value="AMINO_ACID_PERMEASE_1"/>
    <property type="match status" value="1"/>
</dbReference>
<comment type="subcellular location">
    <subcellularLocation>
        <location evidence="1">Membrane</location>
        <topology evidence="1">Multi-pass membrane protein</topology>
    </subcellularLocation>
</comment>
<dbReference type="OrthoDB" id="3900342at2759"/>
<dbReference type="InterPro" id="IPR004840">
    <property type="entry name" value="Amino_acid_permease_CS"/>
</dbReference>
<proteinExistence type="inferred from homology"/>
<dbReference type="RefSeq" id="XP_031854827.1">
    <property type="nucleotide sequence ID" value="XM_031998936.1"/>
</dbReference>
<feature type="transmembrane region" description="Helical" evidence="8">
    <location>
        <begin position="431"/>
        <end position="450"/>
    </location>
</feature>
<keyword evidence="5" id="KW-0029">Amino-acid transport</keyword>
<evidence type="ECO:0000256" key="1">
    <source>
        <dbReference type="ARBA" id="ARBA00004141"/>
    </source>
</evidence>